<evidence type="ECO:0000259" key="2">
    <source>
        <dbReference type="PROSITE" id="PS51455"/>
    </source>
</evidence>
<proteinExistence type="predicted"/>
<dbReference type="PANTHER" id="PTHR23086">
    <property type="entry name" value="PHOSPHATIDYLINOSITOL-4-PHOSPHATE 5-KINASE"/>
    <property type="match status" value="1"/>
</dbReference>
<keyword evidence="1" id="KW-0547">Nucleotide-binding</keyword>
<keyword evidence="4" id="KW-1185">Reference proteome</keyword>
<accession>A0A3B4BEP9</accession>
<keyword evidence="1" id="KW-0808">Transferase</keyword>
<dbReference type="PANTHER" id="PTHR23086:SF46">
    <property type="entry name" value="PHOSPHATIDYLINOSITOL 4-PHOSPHATE 5-KINASE-LIKE PROTEIN 1"/>
    <property type="match status" value="1"/>
</dbReference>
<reference evidence="3" key="2">
    <citation type="submission" date="2025-09" db="UniProtKB">
        <authorList>
            <consortium name="Ensembl"/>
        </authorList>
    </citation>
    <scope>IDENTIFICATION</scope>
</reference>
<dbReference type="Gene3D" id="3.30.800.10">
    <property type="entry name" value="Phosphatidylinositol Phosphate Kinase II Beta"/>
    <property type="match status" value="1"/>
</dbReference>
<dbReference type="GO" id="GO:0046854">
    <property type="term" value="P:phosphatidylinositol phosphate biosynthetic process"/>
    <property type="evidence" value="ECO:0007669"/>
    <property type="project" value="TreeGrafter"/>
</dbReference>
<evidence type="ECO:0000313" key="4">
    <source>
        <dbReference type="Proteomes" id="UP000261520"/>
    </source>
</evidence>
<name>A0A3B4BEP9_9GOBI</name>
<dbReference type="PROSITE" id="PS51455">
    <property type="entry name" value="PIPK"/>
    <property type="match status" value="1"/>
</dbReference>
<evidence type="ECO:0000313" key="3">
    <source>
        <dbReference type="Ensembl" id="ENSPMGP00000027350.1"/>
    </source>
</evidence>
<dbReference type="GO" id="GO:0005524">
    <property type="term" value="F:ATP binding"/>
    <property type="evidence" value="ECO:0007669"/>
    <property type="project" value="UniProtKB-UniRule"/>
</dbReference>
<keyword evidence="1" id="KW-0067">ATP-binding</keyword>
<dbReference type="AlphaFoldDB" id="A0A3B4BEP9"/>
<dbReference type="Ensembl" id="ENSPMGT00000029137.1">
    <property type="protein sequence ID" value="ENSPMGP00000027350.1"/>
    <property type="gene ID" value="ENSPMGG00000022067.1"/>
</dbReference>
<organism evidence="3 4">
    <name type="scientific">Periophthalmus magnuspinnatus</name>
    <dbReference type="NCBI Taxonomy" id="409849"/>
    <lineage>
        <taxon>Eukaryota</taxon>
        <taxon>Metazoa</taxon>
        <taxon>Chordata</taxon>
        <taxon>Craniata</taxon>
        <taxon>Vertebrata</taxon>
        <taxon>Euteleostomi</taxon>
        <taxon>Actinopterygii</taxon>
        <taxon>Neopterygii</taxon>
        <taxon>Teleostei</taxon>
        <taxon>Neoteleostei</taxon>
        <taxon>Acanthomorphata</taxon>
        <taxon>Gobiaria</taxon>
        <taxon>Gobiiformes</taxon>
        <taxon>Gobioidei</taxon>
        <taxon>Gobiidae</taxon>
        <taxon>Oxudercinae</taxon>
        <taxon>Periophthalmus</taxon>
    </lineage>
</organism>
<reference evidence="3" key="1">
    <citation type="submission" date="2025-08" db="UniProtKB">
        <authorList>
            <consortium name="Ensembl"/>
        </authorList>
    </citation>
    <scope>IDENTIFICATION</scope>
</reference>
<evidence type="ECO:0000256" key="1">
    <source>
        <dbReference type="PROSITE-ProRule" id="PRU00781"/>
    </source>
</evidence>
<dbReference type="Pfam" id="PF01504">
    <property type="entry name" value="PIP5K"/>
    <property type="match status" value="1"/>
</dbReference>
<dbReference type="InterPro" id="IPR023610">
    <property type="entry name" value="PInositol-4/5-P-5/4-kinase"/>
</dbReference>
<dbReference type="SUPFAM" id="SSF56104">
    <property type="entry name" value="SAICAR synthase-like"/>
    <property type="match status" value="1"/>
</dbReference>
<protein>
    <recommendedName>
        <fullName evidence="2">PIPK domain-containing protein</fullName>
    </recommendedName>
</protein>
<dbReference type="SMART" id="SM00330">
    <property type="entry name" value="PIPKc"/>
    <property type="match status" value="1"/>
</dbReference>
<dbReference type="InterPro" id="IPR027483">
    <property type="entry name" value="PInositol-4-P-4/5-kinase_C_sf"/>
</dbReference>
<dbReference type="GO" id="GO:0005886">
    <property type="term" value="C:plasma membrane"/>
    <property type="evidence" value="ECO:0007669"/>
    <property type="project" value="TreeGrafter"/>
</dbReference>
<dbReference type="GO" id="GO:0016308">
    <property type="term" value="F:1-phosphatidylinositol-4-phosphate 5-kinase activity"/>
    <property type="evidence" value="ECO:0007669"/>
    <property type="project" value="TreeGrafter"/>
</dbReference>
<sequence>MPQILSLYFNLKTKMADSTVSRAARRRRRWWHLRQQWSMLGVFEISADHEFFRLTTFIKEGTRVSIQKGVVSDRPSGLTEEDYRKKEQQTHKGFSMETYAAPVFRFLRCSVGISEEQYLDSLCSDQCYVQFISNSKSKADFFVTHDKRFFLKTQSRREVQFLLNKLKAYVQHLEKNPHSIMVRFMGTNTTNTVTKYFIVMQSVFFPDERIDIRYDLKGCEVGRWTDPDTKGKHIIKVLKDNNFQEHITLGPEKSWFVEQVRADVEFLRGLNVLDYSLLLAHQPLHQDDSDPDALPLAPLSLPSGLRDFGEHHRRLLPNCENAVHVIDGEDKRYFVGIIDIFTVYGCKKRLESLWKTLRFPGRSFSTVSPRKYSARFCQWIQGRTK</sequence>
<dbReference type="Proteomes" id="UP000261520">
    <property type="component" value="Unplaced"/>
</dbReference>
<dbReference type="Gene3D" id="3.30.810.10">
    <property type="entry name" value="2-Layer Sandwich"/>
    <property type="match status" value="1"/>
</dbReference>
<dbReference type="STRING" id="409849.ENSPMGP00000027350"/>
<dbReference type="InterPro" id="IPR002498">
    <property type="entry name" value="PInositol-4-P-4/5-kinase_core"/>
</dbReference>
<keyword evidence="1" id="KW-0418">Kinase</keyword>
<dbReference type="InterPro" id="IPR027484">
    <property type="entry name" value="PInositol-4-P-5-kinase_N"/>
</dbReference>
<feature type="domain" description="PIPK" evidence="2">
    <location>
        <begin position="35"/>
        <end position="384"/>
    </location>
</feature>